<dbReference type="InterPro" id="IPR051783">
    <property type="entry name" value="NAD(P)-dependent_oxidoreduct"/>
</dbReference>
<organism evidence="2 3">
    <name type="scientific">Arachnia propionica</name>
    <dbReference type="NCBI Taxonomy" id="1750"/>
    <lineage>
        <taxon>Bacteria</taxon>
        <taxon>Bacillati</taxon>
        <taxon>Actinomycetota</taxon>
        <taxon>Actinomycetes</taxon>
        <taxon>Propionibacteriales</taxon>
        <taxon>Propionibacteriaceae</taxon>
        <taxon>Arachnia</taxon>
    </lineage>
</organism>
<sequence length="322" mass="34733">MKVLLLGGTAFLGREIARQLTNRDHTVTCLARGSGPAPAGATLIQADRDDPDALSPVADEGWDVVIDLTSQPVHAARAARQLSARHRVLISSASVYEDFSTPEQPVTARTVDPLDGEQMRDMSQYGPAKVACERSYEELDQPVTIIRPGLIGGFGDWTGRSGYYPWRCAHPTGPDVLVPDASQPTALLDVRDLAAWIVCCVEESITGTHNAAGPSTTLAEIYRLSLELTGTEASIRVVDDERLLAEGIAPWSGPRSLPLWIPAPKLRFVATLDCAPARALGLRPRPLAETLAAALRYETQREVPRSSGLTDAEEQALRTALL</sequence>
<reference evidence="2 3" key="1">
    <citation type="submission" date="2018-11" db="EMBL/GenBank/DDBJ databases">
        <title>Genomes From Bacteria Associated with the Canine Oral Cavity: a Test Case for Automated Genome-Based Taxonomic Assignment.</title>
        <authorList>
            <person name="Coil D.A."/>
            <person name="Jospin G."/>
            <person name="Darling A.E."/>
            <person name="Wallis C."/>
            <person name="Davis I.J."/>
            <person name="Harris S."/>
            <person name="Eisen J.A."/>
            <person name="Holcombe L.J."/>
            <person name="O'Flynn C."/>
        </authorList>
    </citation>
    <scope>NUCLEOTIDE SEQUENCE [LARGE SCALE GENOMIC DNA]</scope>
    <source>
        <strain evidence="2 3">OH2822_COT-296</strain>
    </source>
</reference>
<gene>
    <name evidence="2" type="ORF">EII35_13845</name>
</gene>
<dbReference type="Pfam" id="PF13460">
    <property type="entry name" value="NAD_binding_10"/>
    <property type="match status" value="1"/>
</dbReference>
<accession>A0A3P1WPM4</accession>
<name>A0A3P1WPM4_9ACTN</name>
<proteinExistence type="predicted"/>
<feature type="domain" description="NAD(P)-binding" evidence="1">
    <location>
        <begin position="7"/>
        <end position="150"/>
    </location>
</feature>
<dbReference type="Proteomes" id="UP000280935">
    <property type="component" value="Unassembled WGS sequence"/>
</dbReference>
<dbReference type="Gene3D" id="3.40.50.720">
    <property type="entry name" value="NAD(P)-binding Rossmann-like Domain"/>
    <property type="match status" value="1"/>
</dbReference>
<dbReference type="InterPro" id="IPR036291">
    <property type="entry name" value="NAD(P)-bd_dom_sf"/>
</dbReference>
<dbReference type="AlphaFoldDB" id="A0A3P1WPM4"/>
<dbReference type="GO" id="GO:0004029">
    <property type="term" value="F:aldehyde dehydrogenase (NAD+) activity"/>
    <property type="evidence" value="ECO:0007669"/>
    <property type="project" value="TreeGrafter"/>
</dbReference>
<dbReference type="OrthoDB" id="7941246at2"/>
<dbReference type="PANTHER" id="PTHR48079:SF6">
    <property type="entry name" value="NAD(P)-BINDING DOMAIN-CONTAINING PROTEIN-RELATED"/>
    <property type="match status" value="1"/>
</dbReference>
<protein>
    <submittedName>
        <fullName evidence="2">NAD-dependent epimerase/dehydratase family protein</fullName>
    </submittedName>
</protein>
<comment type="caution">
    <text evidence="2">The sequence shown here is derived from an EMBL/GenBank/DDBJ whole genome shotgun (WGS) entry which is preliminary data.</text>
</comment>
<evidence type="ECO:0000313" key="3">
    <source>
        <dbReference type="Proteomes" id="UP000280935"/>
    </source>
</evidence>
<dbReference type="RefSeq" id="WP_125229056.1">
    <property type="nucleotide sequence ID" value="NZ_RQYT01000049.1"/>
</dbReference>
<dbReference type="PANTHER" id="PTHR48079">
    <property type="entry name" value="PROTEIN YEEZ"/>
    <property type="match status" value="1"/>
</dbReference>
<dbReference type="SUPFAM" id="SSF51735">
    <property type="entry name" value="NAD(P)-binding Rossmann-fold domains"/>
    <property type="match status" value="1"/>
</dbReference>
<dbReference type="InterPro" id="IPR016040">
    <property type="entry name" value="NAD(P)-bd_dom"/>
</dbReference>
<evidence type="ECO:0000313" key="2">
    <source>
        <dbReference type="EMBL" id="RRD48211.1"/>
    </source>
</evidence>
<dbReference type="EMBL" id="RQYT01000049">
    <property type="protein sequence ID" value="RRD48211.1"/>
    <property type="molecule type" value="Genomic_DNA"/>
</dbReference>
<evidence type="ECO:0000259" key="1">
    <source>
        <dbReference type="Pfam" id="PF13460"/>
    </source>
</evidence>
<dbReference type="GO" id="GO:0005737">
    <property type="term" value="C:cytoplasm"/>
    <property type="evidence" value="ECO:0007669"/>
    <property type="project" value="TreeGrafter"/>
</dbReference>